<dbReference type="PANTHER" id="PTHR30461:SF2">
    <property type="entry name" value="SERINE RECOMBINASE PINE-RELATED"/>
    <property type="match status" value="1"/>
</dbReference>
<reference evidence="8" key="1">
    <citation type="submission" date="2020-12" db="EMBL/GenBank/DDBJ databases">
        <title>Vagococcus allomyrinae sp. nov. and Enterococcus lavae sp. nov., isolated from the larvae of Allomyrina dichotoma.</title>
        <authorList>
            <person name="Lee S.D."/>
        </authorList>
    </citation>
    <scope>NUCLEOTIDE SEQUENCE</scope>
    <source>
        <strain evidence="8">BWB3-3</strain>
    </source>
</reference>
<keyword evidence="4" id="KW-0233">DNA recombination</keyword>
<proteinExistence type="inferred from homology"/>
<dbReference type="SUPFAM" id="SSF53041">
    <property type="entry name" value="Resolvase-like"/>
    <property type="match status" value="1"/>
</dbReference>
<dbReference type="PROSITE" id="PS51736">
    <property type="entry name" value="RECOMBINASES_3"/>
    <property type="match status" value="1"/>
</dbReference>
<organism evidence="8 9">
    <name type="scientific">Vagococcus allomyrinae</name>
    <dbReference type="NCBI Taxonomy" id="2794353"/>
    <lineage>
        <taxon>Bacteria</taxon>
        <taxon>Bacillati</taxon>
        <taxon>Bacillota</taxon>
        <taxon>Bacilli</taxon>
        <taxon>Lactobacillales</taxon>
        <taxon>Enterococcaceae</taxon>
        <taxon>Vagococcus</taxon>
    </lineage>
</organism>
<dbReference type="GO" id="GO:0015074">
    <property type="term" value="P:DNA integration"/>
    <property type="evidence" value="ECO:0007669"/>
    <property type="project" value="UniProtKB-KW"/>
</dbReference>
<evidence type="ECO:0000256" key="1">
    <source>
        <dbReference type="ARBA" id="ARBA00009913"/>
    </source>
</evidence>
<evidence type="ECO:0000256" key="2">
    <source>
        <dbReference type="ARBA" id="ARBA00022908"/>
    </source>
</evidence>
<dbReference type="CDD" id="cd03768">
    <property type="entry name" value="SR_ResInv"/>
    <property type="match status" value="1"/>
</dbReference>
<evidence type="ECO:0000313" key="9">
    <source>
        <dbReference type="Proteomes" id="UP000674938"/>
    </source>
</evidence>
<evidence type="ECO:0000256" key="4">
    <source>
        <dbReference type="ARBA" id="ARBA00023172"/>
    </source>
</evidence>
<accession>A0A940PA58</accession>
<dbReference type="InterPro" id="IPR006119">
    <property type="entry name" value="Resolv_N"/>
</dbReference>
<dbReference type="EMBL" id="JAEEGA010000033">
    <property type="protein sequence ID" value="MBP1044584.1"/>
    <property type="molecule type" value="Genomic_DNA"/>
</dbReference>
<feature type="domain" description="Resolvase/invertase-type recombinase catalytic" evidence="7">
    <location>
        <begin position="3"/>
        <end position="137"/>
    </location>
</feature>
<dbReference type="InterPro" id="IPR006118">
    <property type="entry name" value="Recombinase_CS"/>
</dbReference>
<dbReference type="Gene3D" id="3.40.50.1390">
    <property type="entry name" value="Resolvase, N-terminal catalytic domain"/>
    <property type="match status" value="1"/>
</dbReference>
<dbReference type="RefSeq" id="WP_209533144.1">
    <property type="nucleotide sequence ID" value="NZ_JAEEGA010000033.1"/>
</dbReference>
<feature type="active site" description="O-(5'-phospho-DNA)-serine intermediate" evidence="5 6">
    <location>
        <position position="11"/>
    </location>
</feature>
<keyword evidence="3" id="KW-0238">DNA-binding</keyword>
<evidence type="ECO:0000259" key="7">
    <source>
        <dbReference type="PROSITE" id="PS51736"/>
    </source>
</evidence>
<dbReference type="PANTHER" id="PTHR30461">
    <property type="entry name" value="DNA-INVERTASE FROM LAMBDOID PROPHAGE"/>
    <property type="match status" value="1"/>
</dbReference>
<dbReference type="PROSITE" id="PS00397">
    <property type="entry name" value="RECOMBINASES_1"/>
    <property type="match status" value="1"/>
</dbReference>
<evidence type="ECO:0000256" key="3">
    <source>
        <dbReference type="ARBA" id="ARBA00023125"/>
    </source>
</evidence>
<gene>
    <name evidence="8" type="ORF">I6N95_26595</name>
</gene>
<dbReference type="InterPro" id="IPR006120">
    <property type="entry name" value="Resolvase_HTH_dom"/>
</dbReference>
<dbReference type="Pfam" id="PF00239">
    <property type="entry name" value="Resolvase"/>
    <property type="match status" value="1"/>
</dbReference>
<dbReference type="InterPro" id="IPR036162">
    <property type="entry name" value="Resolvase-like_N_sf"/>
</dbReference>
<dbReference type="Proteomes" id="UP000674938">
    <property type="component" value="Unassembled WGS sequence"/>
</dbReference>
<keyword evidence="2" id="KW-0229">DNA integration</keyword>
<keyword evidence="9" id="KW-1185">Reference proteome</keyword>
<dbReference type="GO" id="GO:0003677">
    <property type="term" value="F:DNA binding"/>
    <property type="evidence" value="ECO:0007669"/>
    <property type="project" value="UniProtKB-KW"/>
</dbReference>
<dbReference type="AlphaFoldDB" id="A0A940PA58"/>
<evidence type="ECO:0000313" key="8">
    <source>
        <dbReference type="EMBL" id="MBP1044584.1"/>
    </source>
</evidence>
<evidence type="ECO:0000256" key="6">
    <source>
        <dbReference type="PROSITE-ProRule" id="PRU10137"/>
    </source>
</evidence>
<comment type="similarity">
    <text evidence="1">Belongs to the site-specific recombinase resolvase family.</text>
</comment>
<protein>
    <submittedName>
        <fullName evidence="8">Recombinase family protein</fullName>
    </submittedName>
</protein>
<dbReference type="Pfam" id="PF02796">
    <property type="entry name" value="HTH_7"/>
    <property type="match status" value="1"/>
</dbReference>
<comment type="caution">
    <text evidence="8">The sequence shown here is derived from an EMBL/GenBank/DDBJ whole genome shotgun (WGS) entry which is preliminary data.</text>
</comment>
<sequence>MEYIFGYARVSTQSQELNRQVDLINESYVVNKMYMEKISGKLASRPALDELKSVVRENDTIVVESWSRLGRSTKDLLELMDYFEDKKVRVISLKEQFDTSTPHGRFAIGLFQLVNEFEVELTRERVAEGIAAARAKGHVGGRPKINKTKIEKAMKLYDEKKYTISEIETIMKLSASTLYRYLKQRENGI</sequence>
<evidence type="ECO:0000256" key="5">
    <source>
        <dbReference type="PIRSR" id="PIRSR606118-50"/>
    </source>
</evidence>
<dbReference type="GO" id="GO:0000150">
    <property type="term" value="F:DNA strand exchange activity"/>
    <property type="evidence" value="ECO:0007669"/>
    <property type="project" value="InterPro"/>
</dbReference>
<dbReference type="SMART" id="SM00857">
    <property type="entry name" value="Resolvase"/>
    <property type="match status" value="1"/>
</dbReference>
<name>A0A940PA58_9ENTE</name>
<dbReference type="InterPro" id="IPR050639">
    <property type="entry name" value="SSR_resolvase"/>
</dbReference>